<comment type="caution">
    <text evidence="1">The sequence shown here is derived from an EMBL/GenBank/DDBJ whole genome shotgun (WGS) entry which is preliminary data.</text>
</comment>
<proteinExistence type="predicted"/>
<dbReference type="SUPFAM" id="SSF52047">
    <property type="entry name" value="RNI-like"/>
    <property type="match status" value="1"/>
</dbReference>
<organism evidence="1 2">
    <name type="scientific">Coemansia javaensis</name>
    <dbReference type="NCBI Taxonomy" id="2761396"/>
    <lineage>
        <taxon>Eukaryota</taxon>
        <taxon>Fungi</taxon>
        <taxon>Fungi incertae sedis</taxon>
        <taxon>Zoopagomycota</taxon>
        <taxon>Kickxellomycotina</taxon>
        <taxon>Kickxellomycetes</taxon>
        <taxon>Kickxellales</taxon>
        <taxon>Kickxellaceae</taxon>
        <taxon>Coemansia</taxon>
    </lineage>
</organism>
<keyword evidence="2" id="KW-1185">Reference proteome</keyword>
<evidence type="ECO:0000313" key="2">
    <source>
        <dbReference type="Proteomes" id="UP001140217"/>
    </source>
</evidence>
<dbReference type="AlphaFoldDB" id="A0A9W8H575"/>
<gene>
    <name evidence="1" type="ORF">H4R18_004603</name>
</gene>
<dbReference type="EMBL" id="JANBUL010000229">
    <property type="protein sequence ID" value="KAJ2778443.1"/>
    <property type="molecule type" value="Genomic_DNA"/>
</dbReference>
<feature type="non-terminal residue" evidence="1">
    <location>
        <position position="1"/>
    </location>
</feature>
<dbReference type="Proteomes" id="UP001140217">
    <property type="component" value="Unassembled WGS sequence"/>
</dbReference>
<name>A0A9W8H575_9FUNG</name>
<accession>A0A9W8H575</accession>
<sequence>DRFRCALRFLAVCRRWRYLALPVFYDRASYWYDEGDFYNEGPESPYGGPASVTVWTNLDIIASAGCAKLVKNVDIDIQFLSNPARCFMRAVQLIRDASADWSGVRSLTVNLQPGSSYFENYHGQNVTDDEICQAAVDLAAMMPGVRRLWLNDGAWCSYLTTLYTWLKGIYAEQLYELNDPWNVALIEGMVLRQIRYLNVSYNDVSRDMLSCTCPDNLEVLRMIGLEESHWWPSFNSAGDSDAAVIEFPRLRYLALEYHHTHMHTELGDSPILSPRQQTLRFPGLERLRIECGSGISPLLEQAEFPNGVQSMDVIASAGALCHIANMALSVSQRLALTVTSATPGSGVVAHINRILARARGCSEVVLETTTSTLPLLPADLESTALTCLCIRAPTTVDSIVEFIHRLPRLATLDLGCVAVHATQLDILVPGPDEPLIAPLATALECVSVQFEYNARPEETVSLLKYLLLRIPTLVKLASYATPRQPIVDFVARYFGSYPHLAQVKILVNGM</sequence>
<evidence type="ECO:0000313" key="1">
    <source>
        <dbReference type="EMBL" id="KAJ2778443.1"/>
    </source>
</evidence>
<protein>
    <submittedName>
        <fullName evidence="1">Uncharacterized protein</fullName>
    </submittedName>
</protein>
<reference evidence="1" key="1">
    <citation type="submission" date="2022-07" db="EMBL/GenBank/DDBJ databases">
        <title>Phylogenomic reconstructions and comparative analyses of Kickxellomycotina fungi.</title>
        <authorList>
            <person name="Reynolds N.K."/>
            <person name="Stajich J.E."/>
            <person name="Barry K."/>
            <person name="Grigoriev I.V."/>
            <person name="Crous P."/>
            <person name="Smith M.E."/>
        </authorList>
    </citation>
    <scope>NUCLEOTIDE SEQUENCE</scope>
    <source>
        <strain evidence="1">NBRC 105414</strain>
    </source>
</reference>